<feature type="region of interest" description="Disordered" evidence="2">
    <location>
        <begin position="192"/>
        <end position="236"/>
    </location>
</feature>
<dbReference type="FunFam" id="2.60.260.20:FF:000015">
    <property type="entry name" value="Heat shock protein 40"/>
    <property type="match status" value="1"/>
</dbReference>
<feature type="compositionally biased region" description="Basic and acidic residues" evidence="2">
    <location>
        <begin position="197"/>
        <end position="211"/>
    </location>
</feature>
<dbReference type="InterPro" id="IPR008971">
    <property type="entry name" value="HSP40/DnaJ_pept-bd"/>
</dbReference>
<proteinExistence type="predicted"/>
<protein>
    <recommendedName>
        <fullName evidence="3">Chaperone DnaJ C-terminal domain-containing protein</fullName>
    </recommendedName>
</protein>
<name>A0A804Q116_MAIZE</name>
<dbReference type="GO" id="GO:0051087">
    <property type="term" value="F:protein-folding chaperone binding"/>
    <property type="evidence" value="ECO:0000318"/>
    <property type="project" value="GO_Central"/>
</dbReference>
<sequence length="454" mass="48195">MATGEGALARESSGQGMHVIIHVPRGPLLPYTSQSHLYISLVSIHCPLAAPFIAVTGYRAPPESSSQSQTHSFARSHSLLFVHPSGSVFLGLPRAARRLQLGPANGEQTAGAVLRHPPRCQGRLPAAGQGGVQEPGPPMAPRQAPSGVQASGGGPVQGHHRGLRGHTFTPHHTVKIYIYALLGQQGNMSAAPAVAARDGERSSPADKDRADSAAVSARPRAARSGKAGGAPCTPEREEPAFKTVVYSASSSVGGGRGRRALAEFSSYVVRKAPPLERRVECTLEELCSGCHKEVRYTRDVVTKNGLVTKEEATRTVRVKPGMRKGATVTLEGAGDERPGCLTGDATFVVSERRHRRFKRLGDDLVLRARVPLVGALTGWQLSFRLLGGDRFRCAFRDEVICPGYVKVVRGGGMPVAGGAKGARGDLVVKFDVVFPEDLTDEQRKGLAEILRGCG</sequence>
<dbReference type="Gene3D" id="2.60.260.20">
    <property type="entry name" value="Urease metallochaperone UreE, N-terminal domain"/>
    <property type="match status" value="2"/>
</dbReference>
<dbReference type="RefSeq" id="XP_035815336.1">
    <property type="nucleotide sequence ID" value="XM_035959443.1"/>
</dbReference>
<dbReference type="GeneID" id="100273460"/>
<dbReference type="GO" id="GO:0006457">
    <property type="term" value="P:protein folding"/>
    <property type="evidence" value="ECO:0007669"/>
    <property type="project" value="InterPro"/>
</dbReference>
<dbReference type="InParanoid" id="A0A804Q116"/>
<accession>A0A804Q116</accession>
<dbReference type="PANTHER" id="PTHR24078">
    <property type="entry name" value="DNAJ HOMOLOG SUBFAMILY C MEMBER"/>
    <property type="match status" value="1"/>
</dbReference>
<feature type="compositionally biased region" description="Low complexity" evidence="2">
    <location>
        <begin position="212"/>
        <end position="224"/>
    </location>
</feature>
<dbReference type="PANTHER" id="PTHR24078:SF539">
    <property type="entry name" value="CHAPERONE DNAJ C-TERMINAL DOMAIN-CONTAINING PROTEIN"/>
    <property type="match status" value="1"/>
</dbReference>
<dbReference type="SUPFAM" id="SSF49493">
    <property type="entry name" value="HSP40/DnaJ peptide-binding domain"/>
    <property type="match status" value="2"/>
</dbReference>
<dbReference type="InterPro" id="IPR051339">
    <property type="entry name" value="DnaJ_subfamily_B"/>
</dbReference>
<keyword evidence="5" id="KW-1185">Reference proteome</keyword>
<dbReference type="GO" id="GO:0051082">
    <property type="term" value="F:unfolded protein binding"/>
    <property type="evidence" value="ECO:0000318"/>
    <property type="project" value="GO_Central"/>
</dbReference>
<evidence type="ECO:0000256" key="1">
    <source>
        <dbReference type="ARBA" id="ARBA00023186"/>
    </source>
</evidence>
<feature type="domain" description="Chaperone DnaJ C-terminal" evidence="3">
    <location>
        <begin position="276"/>
        <end position="435"/>
    </location>
</feature>
<keyword evidence="1" id="KW-0143">Chaperone</keyword>
<evidence type="ECO:0000313" key="4">
    <source>
        <dbReference type="EnsemblPlants" id="Zm00001eb288550_P001"/>
    </source>
</evidence>
<reference evidence="5" key="1">
    <citation type="journal article" date="2009" name="Science">
        <title>The B73 maize genome: complexity, diversity, and dynamics.</title>
        <authorList>
            <person name="Schnable P.S."/>
            <person name="Ware D."/>
            <person name="Fulton R.S."/>
            <person name="Stein J.C."/>
            <person name="Wei F."/>
            <person name="Pasternak S."/>
            <person name="Liang C."/>
            <person name="Zhang J."/>
            <person name="Fulton L."/>
            <person name="Graves T.A."/>
            <person name="Minx P."/>
            <person name="Reily A.D."/>
            <person name="Courtney L."/>
            <person name="Kruchowski S.S."/>
            <person name="Tomlinson C."/>
            <person name="Strong C."/>
            <person name="Delehaunty K."/>
            <person name="Fronick C."/>
            <person name="Courtney B."/>
            <person name="Rock S.M."/>
            <person name="Belter E."/>
            <person name="Du F."/>
            <person name="Kim K."/>
            <person name="Abbott R.M."/>
            <person name="Cotton M."/>
            <person name="Levy A."/>
            <person name="Marchetto P."/>
            <person name="Ochoa K."/>
            <person name="Jackson S.M."/>
            <person name="Gillam B."/>
            <person name="Chen W."/>
            <person name="Yan L."/>
            <person name="Higginbotham J."/>
            <person name="Cardenas M."/>
            <person name="Waligorski J."/>
            <person name="Applebaum E."/>
            <person name="Phelps L."/>
            <person name="Falcone J."/>
            <person name="Kanchi K."/>
            <person name="Thane T."/>
            <person name="Scimone A."/>
            <person name="Thane N."/>
            <person name="Henke J."/>
            <person name="Wang T."/>
            <person name="Ruppert J."/>
            <person name="Shah N."/>
            <person name="Rotter K."/>
            <person name="Hodges J."/>
            <person name="Ingenthron E."/>
            <person name="Cordes M."/>
            <person name="Kohlberg S."/>
            <person name="Sgro J."/>
            <person name="Delgado B."/>
            <person name="Mead K."/>
            <person name="Chinwalla A."/>
            <person name="Leonard S."/>
            <person name="Crouse K."/>
            <person name="Collura K."/>
            <person name="Kudrna D."/>
            <person name="Currie J."/>
            <person name="He R."/>
            <person name="Angelova A."/>
            <person name="Rajasekar S."/>
            <person name="Mueller T."/>
            <person name="Lomeli R."/>
            <person name="Scara G."/>
            <person name="Ko A."/>
            <person name="Delaney K."/>
            <person name="Wissotski M."/>
            <person name="Lopez G."/>
            <person name="Campos D."/>
            <person name="Braidotti M."/>
            <person name="Ashley E."/>
            <person name="Golser W."/>
            <person name="Kim H."/>
            <person name="Lee S."/>
            <person name="Lin J."/>
            <person name="Dujmic Z."/>
            <person name="Kim W."/>
            <person name="Talag J."/>
            <person name="Zuccolo A."/>
            <person name="Fan C."/>
            <person name="Sebastian A."/>
            <person name="Kramer M."/>
            <person name="Spiegel L."/>
            <person name="Nascimento L."/>
            <person name="Zutavern T."/>
            <person name="Miller B."/>
            <person name="Ambroise C."/>
            <person name="Muller S."/>
            <person name="Spooner W."/>
            <person name="Narechania A."/>
            <person name="Ren L."/>
            <person name="Wei S."/>
            <person name="Kumari S."/>
            <person name="Faga B."/>
            <person name="Levy M.J."/>
            <person name="McMahan L."/>
            <person name="Van Buren P."/>
            <person name="Vaughn M.W."/>
            <person name="Ying K."/>
            <person name="Yeh C.-T."/>
            <person name="Emrich S.J."/>
            <person name="Jia Y."/>
            <person name="Kalyanaraman A."/>
            <person name="Hsia A.-P."/>
            <person name="Barbazuk W.B."/>
            <person name="Baucom R.S."/>
            <person name="Brutnell T.P."/>
            <person name="Carpita N.C."/>
            <person name="Chaparro C."/>
            <person name="Chia J.-M."/>
            <person name="Deragon J.-M."/>
            <person name="Estill J.C."/>
            <person name="Fu Y."/>
            <person name="Jeddeloh J.A."/>
            <person name="Han Y."/>
            <person name="Lee H."/>
            <person name="Li P."/>
            <person name="Lisch D.R."/>
            <person name="Liu S."/>
            <person name="Liu Z."/>
            <person name="Nagel D.H."/>
            <person name="McCann M.C."/>
            <person name="SanMiguel P."/>
            <person name="Myers A.M."/>
            <person name="Nettleton D."/>
            <person name="Nguyen J."/>
            <person name="Penning B.W."/>
            <person name="Ponnala L."/>
            <person name="Schneider K.L."/>
            <person name="Schwartz D.C."/>
            <person name="Sharma A."/>
            <person name="Soderlund C."/>
            <person name="Springer N.M."/>
            <person name="Sun Q."/>
            <person name="Wang H."/>
            <person name="Waterman M."/>
            <person name="Westerman R."/>
            <person name="Wolfgruber T.K."/>
            <person name="Yang L."/>
            <person name="Yu Y."/>
            <person name="Zhang L."/>
            <person name="Zhou S."/>
            <person name="Zhu Q."/>
            <person name="Bennetzen J.L."/>
            <person name="Dawe R.K."/>
            <person name="Jiang J."/>
            <person name="Jiang N."/>
            <person name="Presting G.G."/>
            <person name="Wessler S.R."/>
            <person name="Aluru S."/>
            <person name="Martienssen R.A."/>
            <person name="Clifton S.W."/>
            <person name="McCombie W.R."/>
            <person name="Wing R.A."/>
            <person name="Wilson R.K."/>
        </authorList>
    </citation>
    <scope>NUCLEOTIDE SEQUENCE [LARGE SCALE GENOMIC DNA]</scope>
    <source>
        <strain evidence="5">cv. B73</strain>
    </source>
</reference>
<evidence type="ECO:0000259" key="3">
    <source>
        <dbReference type="Pfam" id="PF01556"/>
    </source>
</evidence>
<dbReference type="Proteomes" id="UP000007305">
    <property type="component" value="Chromosome 6"/>
</dbReference>
<dbReference type="OrthoDB" id="550424at2759"/>
<dbReference type="EnsemblPlants" id="Zm00001eb288550_T001">
    <property type="protein sequence ID" value="Zm00001eb288550_P001"/>
    <property type="gene ID" value="Zm00001eb288550"/>
</dbReference>
<dbReference type="CDD" id="cd10747">
    <property type="entry name" value="DnaJ_C"/>
    <property type="match status" value="1"/>
</dbReference>
<reference evidence="4" key="3">
    <citation type="submission" date="2021-05" db="UniProtKB">
        <authorList>
            <consortium name="EnsemblPlants"/>
        </authorList>
    </citation>
    <scope>IDENTIFICATION</scope>
    <source>
        <strain evidence="4">cv. B73</strain>
    </source>
</reference>
<gene>
    <name evidence="4" type="primary">LOC100273460</name>
</gene>
<dbReference type="GO" id="GO:0005829">
    <property type="term" value="C:cytosol"/>
    <property type="evidence" value="ECO:0000318"/>
    <property type="project" value="GO_Central"/>
</dbReference>
<evidence type="ECO:0000256" key="2">
    <source>
        <dbReference type="SAM" id="MobiDB-lite"/>
    </source>
</evidence>
<dbReference type="Gramene" id="Zm00001eb288550_T001">
    <property type="protein sequence ID" value="Zm00001eb288550_P001"/>
    <property type="gene ID" value="Zm00001eb288550"/>
</dbReference>
<dbReference type="AlphaFoldDB" id="A0A804Q116"/>
<dbReference type="FunFam" id="2.60.260.20:FF:000041">
    <property type="entry name" value="HSP40/DnaJ peptide-binding protein"/>
    <property type="match status" value="1"/>
</dbReference>
<dbReference type="Pfam" id="PF01556">
    <property type="entry name" value="DnaJ_C"/>
    <property type="match status" value="1"/>
</dbReference>
<dbReference type="InterPro" id="IPR002939">
    <property type="entry name" value="DnaJ_C"/>
</dbReference>
<evidence type="ECO:0000313" key="5">
    <source>
        <dbReference type="Proteomes" id="UP000007305"/>
    </source>
</evidence>
<feature type="region of interest" description="Disordered" evidence="2">
    <location>
        <begin position="118"/>
        <end position="167"/>
    </location>
</feature>
<reference evidence="4" key="2">
    <citation type="submission" date="2019-07" db="EMBL/GenBank/DDBJ databases">
        <authorList>
            <person name="Seetharam A."/>
            <person name="Woodhouse M."/>
            <person name="Cannon E."/>
        </authorList>
    </citation>
    <scope>NUCLEOTIDE SEQUENCE [LARGE SCALE GENOMIC DNA]</scope>
    <source>
        <strain evidence="4">cv. B73</strain>
    </source>
</reference>
<organism evidence="4 5">
    <name type="scientific">Zea mays</name>
    <name type="common">Maize</name>
    <dbReference type="NCBI Taxonomy" id="4577"/>
    <lineage>
        <taxon>Eukaryota</taxon>
        <taxon>Viridiplantae</taxon>
        <taxon>Streptophyta</taxon>
        <taxon>Embryophyta</taxon>
        <taxon>Tracheophyta</taxon>
        <taxon>Spermatophyta</taxon>
        <taxon>Magnoliopsida</taxon>
        <taxon>Liliopsida</taxon>
        <taxon>Poales</taxon>
        <taxon>Poaceae</taxon>
        <taxon>PACMAD clade</taxon>
        <taxon>Panicoideae</taxon>
        <taxon>Andropogonodae</taxon>
        <taxon>Andropogoneae</taxon>
        <taxon>Tripsacinae</taxon>
        <taxon>Zea</taxon>
    </lineage>
</organism>